<dbReference type="OrthoDB" id="203129at2759"/>
<dbReference type="SUPFAM" id="SSF102735">
    <property type="entry name" value="Trigger factor ribosome-binding domain"/>
    <property type="match status" value="1"/>
</dbReference>
<sequence length="177" mass="19319">MRLILLLLLFIGSAAFSPTVQTARHRASFLSASTSYQLCPEPPGGSVMEAEADLKGSKMKDMGDGSFWLQYKADGGEVSKLRTQILKDASKKAQFPGFRKGQIPPYAMPQMTSFALQEAITNSLEVVVAAYGLKTLSGSEGNIDVKEKVEDIARGWKEGDVEYTATFKGEFVPQEDK</sequence>
<evidence type="ECO:0000313" key="3">
    <source>
        <dbReference type="EMBL" id="GMI39012.1"/>
    </source>
</evidence>
<keyword evidence="1" id="KW-0732">Signal</keyword>
<reference evidence="4" key="1">
    <citation type="journal article" date="2023" name="Commun. Biol.">
        <title>Genome analysis of Parmales, the sister group of diatoms, reveals the evolutionary specialization of diatoms from phago-mixotrophs to photoautotrophs.</title>
        <authorList>
            <person name="Ban H."/>
            <person name="Sato S."/>
            <person name="Yoshikawa S."/>
            <person name="Yamada K."/>
            <person name="Nakamura Y."/>
            <person name="Ichinomiya M."/>
            <person name="Sato N."/>
            <person name="Blanc-Mathieu R."/>
            <person name="Endo H."/>
            <person name="Kuwata A."/>
            <person name="Ogata H."/>
        </authorList>
    </citation>
    <scope>NUCLEOTIDE SEQUENCE [LARGE SCALE GENOMIC DNA]</scope>
</reference>
<comment type="caution">
    <text evidence="3">The sequence shown here is derived from an EMBL/GenBank/DDBJ whole genome shotgun (WGS) entry which is preliminary data.</text>
</comment>
<feature type="chain" id="PRO_5040729098" description="Trigger factor ribosome-binding bacterial domain-containing protein" evidence="1">
    <location>
        <begin position="16"/>
        <end position="177"/>
    </location>
</feature>
<proteinExistence type="predicted"/>
<organism evidence="3 4">
    <name type="scientific">Triparma columacea</name>
    <dbReference type="NCBI Taxonomy" id="722753"/>
    <lineage>
        <taxon>Eukaryota</taxon>
        <taxon>Sar</taxon>
        <taxon>Stramenopiles</taxon>
        <taxon>Ochrophyta</taxon>
        <taxon>Bolidophyceae</taxon>
        <taxon>Parmales</taxon>
        <taxon>Triparmaceae</taxon>
        <taxon>Triparma</taxon>
    </lineage>
</organism>
<evidence type="ECO:0000313" key="4">
    <source>
        <dbReference type="Proteomes" id="UP001165065"/>
    </source>
</evidence>
<dbReference type="Pfam" id="PF05697">
    <property type="entry name" value="Trigger_N"/>
    <property type="match status" value="1"/>
</dbReference>
<feature type="signal peptide" evidence="1">
    <location>
        <begin position="1"/>
        <end position="15"/>
    </location>
</feature>
<feature type="domain" description="Trigger factor ribosome-binding bacterial" evidence="2">
    <location>
        <begin position="70"/>
        <end position="167"/>
    </location>
</feature>
<dbReference type="GO" id="GO:0006457">
    <property type="term" value="P:protein folding"/>
    <property type="evidence" value="ECO:0007669"/>
    <property type="project" value="InterPro"/>
</dbReference>
<gene>
    <name evidence="3" type="ORF">TrCOL_g5814</name>
</gene>
<name>A0A9W7L8Z7_9STRA</name>
<dbReference type="GO" id="GO:0015031">
    <property type="term" value="P:protein transport"/>
    <property type="evidence" value="ECO:0007669"/>
    <property type="project" value="InterPro"/>
</dbReference>
<dbReference type="Proteomes" id="UP001165065">
    <property type="component" value="Unassembled WGS sequence"/>
</dbReference>
<protein>
    <recommendedName>
        <fullName evidence="2">Trigger factor ribosome-binding bacterial domain-containing protein</fullName>
    </recommendedName>
</protein>
<evidence type="ECO:0000259" key="2">
    <source>
        <dbReference type="Pfam" id="PF05697"/>
    </source>
</evidence>
<dbReference type="InterPro" id="IPR036611">
    <property type="entry name" value="Trigger_fac_ribosome-bd_sf"/>
</dbReference>
<dbReference type="EMBL" id="BRYA01000095">
    <property type="protein sequence ID" value="GMI39012.1"/>
    <property type="molecule type" value="Genomic_DNA"/>
</dbReference>
<keyword evidence="4" id="KW-1185">Reference proteome</keyword>
<dbReference type="Gene3D" id="3.30.70.1050">
    <property type="entry name" value="Trigger factor ribosome-binding domain"/>
    <property type="match status" value="1"/>
</dbReference>
<dbReference type="InterPro" id="IPR008881">
    <property type="entry name" value="Trigger_fac_ribosome-bd_bac"/>
</dbReference>
<accession>A0A9W7L8Z7</accession>
<evidence type="ECO:0000256" key="1">
    <source>
        <dbReference type="SAM" id="SignalP"/>
    </source>
</evidence>
<dbReference type="AlphaFoldDB" id="A0A9W7L8Z7"/>